<protein>
    <submittedName>
        <fullName evidence="2">Uncharacterized protein</fullName>
    </submittedName>
</protein>
<feature type="transmembrane region" description="Helical" evidence="1">
    <location>
        <begin position="51"/>
        <end position="69"/>
    </location>
</feature>
<organism evidence="2 3">
    <name type="scientific">Phyllostomus discolor</name>
    <name type="common">pale spear-nosed bat</name>
    <dbReference type="NCBI Taxonomy" id="89673"/>
    <lineage>
        <taxon>Eukaryota</taxon>
        <taxon>Metazoa</taxon>
        <taxon>Chordata</taxon>
        <taxon>Craniata</taxon>
        <taxon>Vertebrata</taxon>
        <taxon>Euteleostomi</taxon>
        <taxon>Mammalia</taxon>
        <taxon>Eutheria</taxon>
        <taxon>Laurasiatheria</taxon>
        <taxon>Chiroptera</taxon>
        <taxon>Yangochiroptera</taxon>
        <taxon>Phyllostomidae</taxon>
        <taxon>Phyllostominae</taxon>
        <taxon>Phyllostomus</taxon>
    </lineage>
</organism>
<dbReference type="Proteomes" id="UP000664940">
    <property type="component" value="Unassembled WGS sequence"/>
</dbReference>
<evidence type="ECO:0000256" key="1">
    <source>
        <dbReference type="SAM" id="Phobius"/>
    </source>
</evidence>
<proteinExistence type="predicted"/>
<accession>A0A834A4E0</accession>
<keyword evidence="1" id="KW-1133">Transmembrane helix</keyword>
<feature type="transmembrane region" description="Helical" evidence="1">
    <location>
        <begin position="81"/>
        <end position="104"/>
    </location>
</feature>
<gene>
    <name evidence="2" type="ORF">HJG60_011248</name>
</gene>
<dbReference type="EMBL" id="JABVXQ010000006">
    <property type="protein sequence ID" value="KAF6104248.1"/>
    <property type="molecule type" value="Genomic_DNA"/>
</dbReference>
<reference evidence="2 3" key="1">
    <citation type="journal article" date="2020" name="Nature">
        <title>Six reference-quality genomes reveal evolution of bat adaptations.</title>
        <authorList>
            <person name="Jebb D."/>
            <person name="Huang Z."/>
            <person name="Pippel M."/>
            <person name="Hughes G.M."/>
            <person name="Lavrichenko K."/>
            <person name="Devanna P."/>
            <person name="Winkler S."/>
            <person name="Jermiin L.S."/>
            <person name="Skirmuntt E.C."/>
            <person name="Katzourakis A."/>
            <person name="Burkitt-Gray L."/>
            <person name="Ray D.A."/>
            <person name="Sullivan K.A.M."/>
            <person name="Roscito J.G."/>
            <person name="Kirilenko B.M."/>
            <person name="Davalos L.M."/>
            <person name="Corthals A.P."/>
            <person name="Power M.L."/>
            <person name="Jones G."/>
            <person name="Ransome R.D."/>
            <person name="Dechmann D.K.N."/>
            <person name="Locatelli A.G."/>
            <person name="Puechmaille S.J."/>
            <person name="Fedrigo O."/>
            <person name="Jarvis E.D."/>
            <person name="Hiller M."/>
            <person name="Vernes S.C."/>
            <person name="Myers E.W."/>
            <person name="Teeling E.C."/>
        </authorList>
    </citation>
    <scope>NUCLEOTIDE SEQUENCE [LARGE SCALE GENOMIC DNA]</scope>
    <source>
        <strain evidence="2">Bat1K_MPI-CBG_1</strain>
    </source>
</reference>
<dbReference type="AlphaFoldDB" id="A0A834A4E0"/>
<evidence type="ECO:0000313" key="3">
    <source>
        <dbReference type="Proteomes" id="UP000664940"/>
    </source>
</evidence>
<keyword evidence="1" id="KW-0472">Membrane</keyword>
<evidence type="ECO:0000313" key="2">
    <source>
        <dbReference type="EMBL" id="KAF6104248.1"/>
    </source>
</evidence>
<name>A0A834A4E0_9CHIR</name>
<keyword evidence="1" id="KW-0812">Transmembrane</keyword>
<sequence>MVQWFQFPYFLKHLLFSYLFIIIYFIVVQLQLSAFSPDHSPLPQPNPPPSLAYALPLGFVHVSFIVVPVNPSPCCPLPPPLWLLSDCSFQCLWLYFVCFFLLLIMFQLKVRSYGICPSPSGLFHLP</sequence>
<feature type="transmembrane region" description="Helical" evidence="1">
    <location>
        <begin position="12"/>
        <end position="30"/>
    </location>
</feature>
<comment type="caution">
    <text evidence="2">The sequence shown here is derived from an EMBL/GenBank/DDBJ whole genome shotgun (WGS) entry which is preliminary data.</text>
</comment>